<dbReference type="SUPFAM" id="SSF55811">
    <property type="entry name" value="Nudix"/>
    <property type="match status" value="1"/>
</dbReference>
<dbReference type="GO" id="GO:1990174">
    <property type="term" value="F:phosphodiesterase decapping endonuclease activity"/>
    <property type="evidence" value="ECO:0007669"/>
    <property type="project" value="TreeGrafter"/>
</dbReference>
<name>A0A8S1DV78_9INSE</name>
<dbReference type="Proteomes" id="UP000494165">
    <property type="component" value="Unassembled WGS sequence"/>
</dbReference>
<evidence type="ECO:0000256" key="5">
    <source>
        <dbReference type="ARBA" id="ARBA00023080"/>
    </source>
</evidence>
<dbReference type="OrthoDB" id="5950381at2759"/>
<dbReference type="EMBL" id="CADEPI010000652">
    <property type="protein sequence ID" value="CAB3387944.1"/>
    <property type="molecule type" value="Genomic_DNA"/>
</dbReference>
<comment type="similarity">
    <text evidence="7">Belongs to the Nudix hydrolase family. NUDT16 subfamily.</text>
</comment>
<comment type="cofactor">
    <cofactor evidence="1">
        <name>Co(2+)</name>
        <dbReference type="ChEBI" id="CHEBI:48828"/>
    </cofactor>
</comment>
<dbReference type="Gene3D" id="3.90.79.10">
    <property type="entry name" value="Nucleoside Triphosphate Pyrophosphohydrolase"/>
    <property type="match status" value="1"/>
</dbReference>
<evidence type="ECO:0000256" key="8">
    <source>
        <dbReference type="ARBA" id="ARBA00038899"/>
    </source>
</evidence>
<evidence type="ECO:0000256" key="4">
    <source>
        <dbReference type="ARBA" id="ARBA00022884"/>
    </source>
</evidence>
<dbReference type="PROSITE" id="PS51462">
    <property type="entry name" value="NUDIX"/>
    <property type="match status" value="1"/>
</dbReference>
<gene>
    <name evidence="18" type="ORF">CLODIP_2_CD00966</name>
</gene>
<evidence type="ECO:0000313" key="19">
    <source>
        <dbReference type="Proteomes" id="UP000494165"/>
    </source>
</evidence>
<dbReference type="PANTHER" id="PTHR31699">
    <property type="entry name" value="NUDIX T16 FAMILY MEMBER"/>
    <property type="match status" value="1"/>
</dbReference>
<dbReference type="EC" id="3.6.1.64" evidence="8"/>
<evidence type="ECO:0000256" key="2">
    <source>
        <dbReference type="ARBA" id="ARBA00004604"/>
    </source>
</evidence>
<comment type="catalytic activity">
    <reaction evidence="16">
        <text>dIDP + H2O = dIMP + phosphate + H(+)</text>
        <dbReference type="Rhea" id="RHEA:35211"/>
        <dbReference type="ChEBI" id="CHEBI:15377"/>
        <dbReference type="ChEBI" id="CHEBI:15378"/>
        <dbReference type="ChEBI" id="CHEBI:43474"/>
        <dbReference type="ChEBI" id="CHEBI:61194"/>
        <dbReference type="ChEBI" id="CHEBI:62286"/>
        <dbReference type="EC" id="3.6.1.64"/>
    </reaction>
    <physiologicalReaction direction="left-to-right" evidence="16">
        <dbReference type="Rhea" id="RHEA:35212"/>
    </physiologicalReaction>
</comment>
<dbReference type="GO" id="GO:0016077">
    <property type="term" value="P:sno(s)RNA catabolic process"/>
    <property type="evidence" value="ECO:0007669"/>
    <property type="project" value="TreeGrafter"/>
</dbReference>
<dbReference type="GO" id="GO:0140933">
    <property type="term" value="F:5'-(N(7)-methylguanosine 5'-triphospho)-[mRNA] hydrolase activity"/>
    <property type="evidence" value="ECO:0007669"/>
    <property type="project" value="UniProtKB-EC"/>
</dbReference>
<evidence type="ECO:0000256" key="7">
    <source>
        <dbReference type="ARBA" id="ARBA00038173"/>
    </source>
</evidence>
<evidence type="ECO:0000256" key="9">
    <source>
        <dbReference type="ARBA" id="ARBA00039871"/>
    </source>
</evidence>
<protein>
    <recommendedName>
        <fullName evidence="9">U8 snoRNA-decapping enzyme</fullName>
        <ecNumber evidence="8">3.6.1.64</ecNumber>
    </recommendedName>
    <alternativeName>
        <fullName evidence="12">IDP phosphatase</fullName>
    </alternativeName>
    <alternativeName>
        <fullName evidence="10">Inosine diphosphate phosphatase</fullName>
    </alternativeName>
    <alternativeName>
        <fullName evidence="11">Nucleoside diphosphate-linked moiety X motif 16</fullName>
    </alternativeName>
    <alternativeName>
        <fullName evidence="13">m7GpppN-mRNA hydrolase</fullName>
    </alternativeName>
</protein>
<sequence length="184" mass="20260">MSSAGHCMIFAKSESQIIGFPSKAIVLMQMRFDGKLGFAGGIIEVEDESVEAGIGREMLEEMGIDPAVYPLSKGDHVSSQPFHCETLPQVKALHFYALEVTEAQIAEIENNARNAIHYGEEVLGWVRVPLYTMTDGYNGFPAFLDNNFVGNARDQLLEALIKTGIMTKEEIDSAVKVAKFSKNQ</sequence>
<dbReference type="InterPro" id="IPR054754">
    <property type="entry name" value="NudT16"/>
</dbReference>
<dbReference type="InterPro" id="IPR015797">
    <property type="entry name" value="NUDIX_hydrolase-like_dom_sf"/>
</dbReference>
<dbReference type="AlphaFoldDB" id="A0A8S1DV78"/>
<evidence type="ECO:0000256" key="13">
    <source>
        <dbReference type="ARBA" id="ARBA00043162"/>
    </source>
</evidence>
<accession>A0A8S1DV78</accession>
<evidence type="ECO:0000256" key="16">
    <source>
        <dbReference type="ARBA" id="ARBA00048945"/>
    </source>
</evidence>
<evidence type="ECO:0000256" key="12">
    <source>
        <dbReference type="ARBA" id="ARBA00042015"/>
    </source>
</evidence>
<evidence type="ECO:0000256" key="1">
    <source>
        <dbReference type="ARBA" id="ARBA00001941"/>
    </source>
</evidence>
<keyword evidence="6" id="KW-0539">Nucleus</keyword>
<dbReference type="GO" id="GO:0005654">
    <property type="term" value="C:nucleoplasm"/>
    <property type="evidence" value="ECO:0007669"/>
    <property type="project" value="UniProtKB-SubCell"/>
</dbReference>
<dbReference type="GO" id="GO:0006402">
    <property type="term" value="P:mRNA catabolic process"/>
    <property type="evidence" value="ECO:0007669"/>
    <property type="project" value="TreeGrafter"/>
</dbReference>
<feature type="domain" description="Nudix hydrolase" evidence="17">
    <location>
        <begin position="1"/>
        <end position="150"/>
    </location>
</feature>
<dbReference type="InterPro" id="IPR000086">
    <property type="entry name" value="NUDIX_hydrolase_dom"/>
</dbReference>
<keyword evidence="5" id="KW-0546">Nucleotide metabolism</keyword>
<organism evidence="18 19">
    <name type="scientific">Cloeon dipterum</name>
    <dbReference type="NCBI Taxonomy" id="197152"/>
    <lineage>
        <taxon>Eukaryota</taxon>
        <taxon>Metazoa</taxon>
        <taxon>Ecdysozoa</taxon>
        <taxon>Arthropoda</taxon>
        <taxon>Hexapoda</taxon>
        <taxon>Insecta</taxon>
        <taxon>Pterygota</taxon>
        <taxon>Palaeoptera</taxon>
        <taxon>Ephemeroptera</taxon>
        <taxon>Pisciforma</taxon>
        <taxon>Baetidae</taxon>
        <taxon>Cloeon</taxon>
    </lineage>
</organism>
<keyword evidence="19" id="KW-1185">Reference proteome</keyword>
<evidence type="ECO:0000256" key="3">
    <source>
        <dbReference type="ARBA" id="ARBA00004642"/>
    </source>
</evidence>
<keyword evidence="4" id="KW-0694">RNA-binding</keyword>
<evidence type="ECO:0000259" key="17">
    <source>
        <dbReference type="PROSITE" id="PS51462"/>
    </source>
</evidence>
<evidence type="ECO:0000313" key="18">
    <source>
        <dbReference type="EMBL" id="CAB3387944.1"/>
    </source>
</evidence>
<dbReference type="PANTHER" id="PTHR31699:SF1">
    <property type="entry name" value="U8 SNORNA-DECAPPING ENZYME"/>
    <property type="match status" value="1"/>
</dbReference>
<comment type="subcellular location">
    <subcellularLocation>
        <location evidence="2">Nucleus</location>
        <location evidence="2">Nucleolus</location>
    </subcellularLocation>
    <subcellularLocation>
        <location evidence="3">Nucleus</location>
        <location evidence="3">Nucleoplasm</location>
    </subcellularLocation>
</comment>
<comment type="catalytic activity">
    <reaction evidence="14">
        <text>a 5'-end (N(7)-methyl 5'-triphosphoguanosine)-ribonucleoside in mRNA + H2O = N(7)-methyl-GDP + a 5'-end phospho-ribonucleoside in mRNA + 2 H(+)</text>
        <dbReference type="Rhea" id="RHEA:67484"/>
        <dbReference type="Rhea" id="RHEA-COMP:15692"/>
        <dbReference type="Rhea" id="RHEA-COMP:17167"/>
        <dbReference type="ChEBI" id="CHEBI:15377"/>
        <dbReference type="ChEBI" id="CHEBI:15378"/>
        <dbReference type="ChEBI" id="CHEBI:63714"/>
        <dbReference type="ChEBI" id="CHEBI:138282"/>
        <dbReference type="ChEBI" id="CHEBI:156461"/>
        <dbReference type="EC" id="3.6.1.62"/>
    </reaction>
    <physiologicalReaction direction="left-to-right" evidence="14">
        <dbReference type="Rhea" id="RHEA:67485"/>
    </physiologicalReaction>
</comment>
<dbReference type="Pfam" id="PF22327">
    <property type="entry name" value="Nudt16-like"/>
    <property type="match status" value="1"/>
</dbReference>
<evidence type="ECO:0000256" key="14">
    <source>
        <dbReference type="ARBA" id="ARBA00047661"/>
    </source>
</evidence>
<dbReference type="GO" id="GO:0030515">
    <property type="term" value="F:snoRNA binding"/>
    <property type="evidence" value="ECO:0007669"/>
    <property type="project" value="TreeGrafter"/>
</dbReference>
<evidence type="ECO:0000256" key="15">
    <source>
        <dbReference type="ARBA" id="ARBA00047875"/>
    </source>
</evidence>
<proteinExistence type="inferred from homology"/>
<reference evidence="18 19" key="1">
    <citation type="submission" date="2020-04" db="EMBL/GenBank/DDBJ databases">
        <authorList>
            <person name="Alioto T."/>
            <person name="Alioto T."/>
            <person name="Gomez Garrido J."/>
        </authorList>
    </citation>
    <scope>NUCLEOTIDE SEQUENCE [LARGE SCALE GENOMIC DNA]</scope>
</reference>
<comment type="catalytic activity">
    <reaction evidence="15">
        <text>IDP + H2O = IMP + phosphate + H(+)</text>
        <dbReference type="Rhea" id="RHEA:35207"/>
        <dbReference type="ChEBI" id="CHEBI:15377"/>
        <dbReference type="ChEBI" id="CHEBI:15378"/>
        <dbReference type="ChEBI" id="CHEBI:43474"/>
        <dbReference type="ChEBI" id="CHEBI:58053"/>
        <dbReference type="ChEBI" id="CHEBI:58280"/>
        <dbReference type="EC" id="3.6.1.64"/>
    </reaction>
    <physiologicalReaction direction="left-to-right" evidence="15">
        <dbReference type="Rhea" id="RHEA:35208"/>
    </physiologicalReaction>
</comment>
<evidence type="ECO:0000256" key="10">
    <source>
        <dbReference type="ARBA" id="ARBA00041450"/>
    </source>
</evidence>
<comment type="caution">
    <text evidence="18">The sequence shown here is derived from an EMBL/GenBank/DDBJ whole genome shotgun (WGS) entry which is preliminary data.</text>
</comment>
<dbReference type="GO" id="GO:0009117">
    <property type="term" value="P:nucleotide metabolic process"/>
    <property type="evidence" value="ECO:0007669"/>
    <property type="project" value="UniProtKB-KW"/>
</dbReference>
<evidence type="ECO:0000256" key="6">
    <source>
        <dbReference type="ARBA" id="ARBA00023242"/>
    </source>
</evidence>
<dbReference type="GO" id="GO:0005730">
    <property type="term" value="C:nucleolus"/>
    <property type="evidence" value="ECO:0007669"/>
    <property type="project" value="UniProtKB-SubCell"/>
</dbReference>
<dbReference type="GO" id="GO:1990003">
    <property type="term" value="F:IDP phosphatase activity"/>
    <property type="evidence" value="ECO:0007669"/>
    <property type="project" value="UniProtKB-EC"/>
</dbReference>
<evidence type="ECO:0000256" key="11">
    <source>
        <dbReference type="ARBA" id="ARBA00041656"/>
    </source>
</evidence>